<dbReference type="GO" id="GO:0004497">
    <property type="term" value="F:monooxygenase activity"/>
    <property type="evidence" value="ECO:0007669"/>
    <property type="project" value="UniProtKB-KW"/>
</dbReference>
<dbReference type="PRINTS" id="PR00420">
    <property type="entry name" value="RNGMNOXGNASE"/>
</dbReference>
<keyword evidence="5" id="KW-0503">Monooxygenase</keyword>
<comment type="similarity">
    <text evidence="1">Belongs to the paxM FAD-dependent monooxygenase family.</text>
</comment>
<evidence type="ECO:0000256" key="7">
    <source>
        <dbReference type="SAM" id="Phobius"/>
    </source>
</evidence>
<feature type="region of interest" description="Disordered" evidence="6">
    <location>
        <begin position="504"/>
        <end position="528"/>
    </location>
</feature>
<evidence type="ECO:0000256" key="3">
    <source>
        <dbReference type="ARBA" id="ARBA00022827"/>
    </source>
</evidence>
<dbReference type="InterPro" id="IPR036188">
    <property type="entry name" value="FAD/NAD-bd_sf"/>
</dbReference>
<proteinExistence type="inferred from homology"/>
<feature type="domain" description="FAD-binding" evidence="8">
    <location>
        <begin position="238"/>
        <end position="484"/>
    </location>
</feature>
<dbReference type="Gene3D" id="3.30.9.30">
    <property type="match status" value="2"/>
</dbReference>
<keyword evidence="10" id="KW-1185">Reference proteome</keyword>
<accession>A0A9P5BHZ8</accession>
<keyword evidence="7" id="KW-1133">Transmembrane helix</keyword>
<feature type="transmembrane region" description="Helical" evidence="7">
    <location>
        <begin position="800"/>
        <end position="821"/>
    </location>
</feature>
<keyword evidence="7" id="KW-0472">Membrane</keyword>
<dbReference type="GO" id="GO:0071949">
    <property type="term" value="F:FAD binding"/>
    <property type="evidence" value="ECO:0007669"/>
    <property type="project" value="InterPro"/>
</dbReference>
<evidence type="ECO:0000256" key="1">
    <source>
        <dbReference type="ARBA" id="ARBA00007992"/>
    </source>
</evidence>
<dbReference type="EMBL" id="LUFC02000075">
    <property type="protein sequence ID" value="KAF4502482.1"/>
    <property type="molecule type" value="Genomic_DNA"/>
</dbReference>
<evidence type="ECO:0000313" key="10">
    <source>
        <dbReference type="Proteomes" id="UP000737391"/>
    </source>
</evidence>
<keyword evidence="7" id="KW-0812">Transmembrane</keyword>
<evidence type="ECO:0000313" key="9">
    <source>
        <dbReference type="EMBL" id="KAF4502482.1"/>
    </source>
</evidence>
<dbReference type="Gene3D" id="3.50.50.60">
    <property type="entry name" value="FAD/NAD(P)-binding domain"/>
    <property type="match status" value="2"/>
</dbReference>
<reference evidence="9" key="1">
    <citation type="submission" date="2020-01" db="EMBL/GenBank/DDBJ databases">
        <title>Identification and distribution of gene clusters putatively required for synthesis of sphingolipid metabolism inhibitors in phylogenetically diverse species of the filamentous fungus Fusarium.</title>
        <authorList>
            <person name="Kim H.-S."/>
            <person name="Busman M."/>
            <person name="Brown D.W."/>
            <person name="Divon H."/>
            <person name="Uhlig S."/>
            <person name="Proctor R.H."/>
        </authorList>
    </citation>
    <scope>NUCLEOTIDE SEQUENCE</scope>
    <source>
        <strain evidence="9">NRRL 31653</strain>
    </source>
</reference>
<dbReference type="OrthoDB" id="16820at2759"/>
<evidence type="ECO:0000256" key="5">
    <source>
        <dbReference type="ARBA" id="ARBA00023033"/>
    </source>
</evidence>
<feature type="transmembrane region" description="Helical" evidence="7">
    <location>
        <begin position="765"/>
        <end position="788"/>
    </location>
</feature>
<dbReference type="PANTHER" id="PTHR13789:SF309">
    <property type="entry name" value="PUTATIVE (AFU_ORTHOLOGUE AFUA_6G14510)-RELATED"/>
    <property type="match status" value="1"/>
</dbReference>
<organism evidence="9 10">
    <name type="scientific">Fusarium agapanthi</name>
    <dbReference type="NCBI Taxonomy" id="1803897"/>
    <lineage>
        <taxon>Eukaryota</taxon>
        <taxon>Fungi</taxon>
        <taxon>Dikarya</taxon>
        <taxon>Ascomycota</taxon>
        <taxon>Pezizomycotina</taxon>
        <taxon>Sordariomycetes</taxon>
        <taxon>Hypocreomycetidae</taxon>
        <taxon>Hypocreales</taxon>
        <taxon>Nectriaceae</taxon>
        <taxon>Fusarium</taxon>
        <taxon>Fusarium fujikuroi species complex</taxon>
    </lineage>
</organism>
<feature type="compositionally biased region" description="Basic and acidic residues" evidence="6">
    <location>
        <begin position="512"/>
        <end position="521"/>
    </location>
</feature>
<dbReference type="InterPro" id="IPR002938">
    <property type="entry name" value="FAD-bd"/>
</dbReference>
<protein>
    <submittedName>
        <fullName evidence="9">Salicylate hydroxylase</fullName>
    </submittedName>
</protein>
<feature type="transmembrane region" description="Helical" evidence="7">
    <location>
        <begin position="833"/>
        <end position="851"/>
    </location>
</feature>
<gene>
    <name evidence="9" type="ORF">FAGAP_1297</name>
</gene>
<comment type="caution">
    <text evidence="9">The sequence shown here is derived from an EMBL/GenBank/DDBJ whole genome shotgun (WGS) entry which is preliminary data.</text>
</comment>
<dbReference type="Proteomes" id="UP000737391">
    <property type="component" value="Unassembled WGS sequence"/>
</dbReference>
<dbReference type="SUPFAM" id="SSF51905">
    <property type="entry name" value="FAD/NAD(P)-binding domain"/>
    <property type="match status" value="1"/>
</dbReference>
<evidence type="ECO:0000256" key="2">
    <source>
        <dbReference type="ARBA" id="ARBA00022630"/>
    </source>
</evidence>
<sequence length="881" mass="97528">MVSTSATTDQDLNKILLAGSQGVLDSYQQFRREYLGISMAEVGLTDTFMMTAQKKAREEQKDVKFPREYENDENLTGSDFQASVDGKYWVFFQAKVAKEKDGKLMPTFFMKARRVLLQTFRTSYLLNMQRSLKLLHTNIMHIIIIGAGPAGLAAALALSQTAIQSSPVRVTILELRPKAETLGGTILLTPLALHYLDALDVGSRLRKLGIPVRGLDVCMADAVAEMPKDRVNLRYGARVTDIQQVDDQGDGEGRVHVDVQFDAERSQESINGDILLGCDGIQSFVRIKVVDLERKKTYSGRAITYGYVQFGSSGHIDATTSNGESTLQDSTMIQGQHGSFLMTYFEPSRENVYTLAIMPMAENQDAREGWKALGDDKVTIKRDIAARFREGSIKGLEAIVNESDRYFYPVYMLPPEGIWRKGRALLLGDAAHSMPPQGESTDIAIEDDVLFAHVLGEGISKGVPYVLGAYEAFRRDDIKKLHDETMRRCFAGTLEVPLRGNLAPGKSPAGGDLKEKAHSELRTGGPTWDGSLLASTPDRGLAFQLLTPTAAQPPKAIINSNYGPPLTNEDLYAVARSLSKLDQFLLLYCQHFYQQIASGGLNPGDVSAQRLALNDLEDLQTIITQIQDINNGRFVFSSLYLKERHILYYWGRAFSFLSQNLLAGDEIHQPSLGNLKRITEYASDIESAVLDAGSARVLTSDCRLVLSERWDLLESALNLYHQHSQSPRTVAKWPEIARKVQAAQKISPQDTKAGLATQSGTFTTILWLTFIGTTLSNVWTFALAYNYSEHTPGTTKDADFWFLMQSCITQGFTLIISGIPLRADPRLRKRTWVPPMFLALICTVIAPPLYLTAPTEWSSFVGLVAGGIQAFMVLQLVTVSG</sequence>
<name>A0A9P5BHZ8_9HYPO</name>
<feature type="transmembrane region" description="Helical" evidence="7">
    <location>
        <begin position="139"/>
        <end position="159"/>
    </location>
</feature>
<evidence type="ECO:0000256" key="6">
    <source>
        <dbReference type="SAM" id="MobiDB-lite"/>
    </source>
</evidence>
<dbReference type="AlphaFoldDB" id="A0A9P5BHZ8"/>
<dbReference type="PANTHER" id="PTHR13789">
    <property type="entry name" value="MONOOXYGENASE"/>
    <property type="match status" value="1"/>
</dbReference>
<keyword evidence="3" id="KW-0274">FAD</keyword>
<keyword evidence="4" id="KW-0560">Oxidoreductase</keyword>
<dbReference type="Pfam" id="PF01494">
    <property type="entry name" value="FAD_binding_3"/>
    <property type="match status" value="1"/>
</dbReference>
<dbReference type="InterPro" id="IPR050493">
    <property type="entry name" value="FAD-dep_Monooxygenase_BioMet"/>
</dbReference>
<keyword evidence="2" id="KW-0285">Flavoprotein</keyword>
<evidence type="ECO:0000259" key="8">
    <source>
        <dbReference type="Pfam" id="PF01494"/>
    </source>
</evidence>
<feature type="transmembrane region" description="Helical" evidence="7">
    <location>
        <begin position="857"/>
        <end position="879"/>
    </location>
</feature>
<evidence type="ECO:0000256" key="4">
    <source>
        <dbReference type="ARBA" id="ARBA00023002"/>
    </source>
</evidence>